<organism evidence="5 6">
    <name type="scientific">Dunaliella salina</name>
    <name type="common">Green alga</name>
    <name type="synonym">Protococcus salinus</name>
    <dbReference type="NCBI Taxonomy" id="3046"/>
    <lineage>
        <taxon>Eukaryota</taxon>
        <taxon>Viridiplantae</taxon>
        <taxon>Chlorophyta</taxon>
        <taxon>core chlorophytes</taxon>
        <taxon>Chlorophyceae</taxon>
        <taxon>CS clade</taxon>
        <taxon>Chlamydomonadales</taxon>
        <taxon>Dunaliellaceae</taxon>
        <taxon>Dunaliella</taxon>
    </lineage>
</organism>
<keyword evidence="6" id="KW-1185">Reference proteome</keyword>
<dbReference type="InterPro" id="IPR020472">
    <property type="entry name" value="WD40_PAC1"/>
</dbReference>
<feature type="repeat" description="WD" evidence="3">
    <location>
        <begin position="72"/>
        <end position="113"/>
    </location>
</feature>
<feature type="region of interest" description="Disordered" evidence="4">
    <location>
        <begin position="353"/>
        <end position="431"/>
    </location>
</feature>
<dbReference type="Gene3D" id="2.130.10.10">
    <property type="entry name" value="YVTN repeat-like/Quinoprotein amine dehydrogenase"/>
    <property type="match status" value="2"/>
</dbReference>
<feature type="region of interest" description="Disordered" evidence="4">
    <location>
        <begin position="635"/>
        <end position="741"/>
    </location>
</feature>
<dbReference type="Proteomes" id="UP000815325">
    <property type="component" value="Unassembled WGS sequence"/>
</dbReference>
<dbReference type="PRINTS" id="PR00320">
    <property type="entry name" value="GPROTEINBRPT"/>
</dbReference>
<feature type="compositionally biased region" description="Basic and acidic residues" evidence="4">
    <location>
        <begin position="407"/>
        <end position="420"/>
    </location>
</feature>
<dbReference type="PROSITE" id="PS50082">
    <property type="entry name" value="WD_REPEATS_2"/>
    <property type="match status" value="2"/>
</dbReference>
<evidence type="ECO:0000313" key="6">
    <source>
        <dbReference type="Proteomes" id="UP000815325"/>
    </source>
</evidence>
<dbReference type="SUPFAM" id="SSF50978">
    <property type="entry name" value="WD40 repeat-like"/>
    <property type="match status" value="1"/>
</dbReference>
<dbReference type="InterPro" id="IPR036322">
    <property type="entry name" value="WD40_repeat_dom_sf"/>
</dbReference>
<dbReference type="EMBL" id="MU069580">
    <property type="protein sequence ID" value="KAF5838401.1"/>
    <property type="molecule type" value="Genomic_DNA"/>
</dbReference>
<keyword evidence="2" id="KW-0677">Repeat</keyword>
<evidence type="ECO:0000256" key="2">
    <source>
        <dbReference type="ARBA" id="ARBA00022737"/>
    </source>
</evidence>
<evidence type="ECO:0000256" key="1">
    <source>
        <dbReference type="ARBA" id="ARBA00022574"/>
    </source>
</evidence>
<feature type="compositionally biased region" description="Basic and acidic residues" evidence="4">
    <location>
        <begin position="370"/>
        <end position="392"/>
    </location>
</feature>
<proteinExistence type="predicted"/>
<dbReference type="PANTHER" id="PTHR44019:SF8">
    <property type="entry name" value="POC1 CENTRIOLAR PROTEIN HOMOLOG"/>
    <property type="match status" value="1"/>
</dbReference>
<feature type="region of interest" description="Disordered" evidence="4">
    <location>
        <begin position="509"/>
        <end position="572"/>
    </location>
</feature>
<feature type="repeat" description="WD" evidence="3">
    <location>
        <begin position="25"/>
        <end position="58"/>
    </location>
</feature>
<dbReference type="PANTHER" id="PTHR44019">
    <property type="entry name" value="WD REPEAT-CONTAINING PROTEIN 55"/>
    <property type="match status" value="1"/>
</dbReference>
<sequence>MQAPASSLFGDEEHGAPPSFQHFSAYGHGERVFDVQFSPVDSSLLATASEDMTVRLWSFHHSTGAFKQLLCCYGHQAEVMRVSWSADGRLIASGSADRTVRVWHVPDPSLPKTSSYSGQQLAVLEGHPEEVYHVEFLSESTTNDGHPADGLCTERGTGTGLMPVPQSLAGRHLLAGSSESLFLWDLTNGMLVGQYNAPGTSGSSVPPEAAMEEGFCHAYIYSCAHHPSRGPLLVCACNDGMLRFWALRTTLDARGQTITQLRYRSCKRITQGGGPDALVSAVFDSPGRRLAVAARDGRVLILDLGELQEAYTEGASGADTAALQREPNLYLLSHFHAPSKPFGLANLPRLHSKAPNDISNNNSCQKARTQKGDQPADKCAHESRGQVDERQHAQQGESQHCAGRVSVEQRGDTEQAHKFGQDGMQGQEGRPECSRALLVATVDGRVHMYDWDDPAEGHCVLSHPIQQQQQQQQQQEEGYTGALPALYAVAASSDGDAIAAAGQASMLPGPPVQSALPPSLQPRGAKNSNVAQQATQQQPTLTLFPPLIAPVPPAASTGVQHQQQPAAAASIPAAQQQQTASAAAAAAAAAITGCAPRLRRTRRSGAAAAAAAAAAASSAGLVPPQQLPWELQSEGADQKTGLGASHMPGPDLFSAEQAPHSSSMAVAQEGATVAGPQPEAGLAFGQGRQARTEKRDGVAAQPELAPQQQDDAGERQVEKLPRLSSGHPGAQRSGLGLPAKHTHVSTGLKTTLRAPILIWGCNSLRLRK</sequence>
<dbReference type="InterPro" id="IPR050505">
    <property type="entry name" value="WDR55/POC1"/>
</dbReference>
<keyword evidence="1 3" id="KW-0853">WD repeat</keyword>
<evidence type="ECO:0000256" key="4">
    <source>
        <dbReference type="SAM" id="MobiDB-lite"/>
    </source>
</evidence>
<protein>
    <submittedName>
        <fullName evidence="5">WD40-repeat-containing domain protein</fullName>
    </submittedName>
</protein>
<feature type="compositionally biased region" description="Low complexity" evidence="4">
    <location>
        <begin position="531"/>
        <end position="546"/>
    </location>
</feature>
<comment type="caution">
    <text evidence="5">The sequence shown here is derived from an EMBL/GenBank/DDBJ whole genome shotgun (WGS) entry which is preliminary data.</text>
</comment>
<dbReference type="InterPro" id="IPR015943">
    <property type="entry name" value="WD40/YVTN_repeat-like_dom_sf"/>
</dbReference>
<gene>
    <name evidence="5" type="ORF">DUNSADRAFT_2937</name>
</gene>
<dbReference type="SMART" id="SM00320">
    <property type="entry name" value="WD40"/>
    <property type="match status" value="5"/>
</dbReference>
<evidence type="ECO:0000313" key="5">
    <source>
        <dbReference type="EMBL" id="KAF5838401.1"/>
    </source>
</evidence>
<feature type="compositionally biased region" description="Low complexity" evidence="4">
    <location>
        <begin position="562"/>
        <end position="572"/>
    </location>
</feature>
<accession>A0ABQ7GUW6</accession>
<name>A0ABQ7GUW6_DUNSA</name>
<reference evidence="5" key="1">
    <citation type="submission" date="2017-08" db="EMBL/GenBank/DDBJ databases">
        <authorList>
            <person name="Polle J.E."/>
            <person name="Barry K."/>
            <person name="Cushman J."/>
            <person name="Schmutz J."/>
            <person name="Tran D."/>
            <person name="Hathwaick L.T."/>
            <person name="Yim W.C."/>
            <person name="Jenkins J."/>
            <person name="Mckie-Krisberg Z.M."/>
            <person name="Prochnik S."/>
            <person name="Lindquist E."/>
            <person name="Dockter R.B."/>
            <person name="Adam C."/>
            <person name="Molina H."/>
            <person name="Bunkerborg J."/>
            <person name="Jin E."/>
            <person name="Buchheim M."/>
            <person name="Magnuson J."/>
        </authorList>
    </citation>
    <scope>NUCLEOTIDE SEQUENCE</scope>
    <source>
        <strain evidence="5">CCAP 19/18</strain>
    </source>
</reference>
<dbReference type="Pfam" id="PF00400">
    <property type="entry name" value="WD40"/>
    <property type="match status" value="3"/>
</dbReference>
<feature type="compositionally biased region" description="Polar residues" evidence="4">
    <location>
        <begin position="357"/>
        <end position="367"/>
    </location>
</feature>
<evidence type="ECO:0000256" key="3">
    <source>
        <dbReference type="PROSITE-ProRule" id="PRU00221"/>
    </source>
</evidence>
<feature type="compositionally biased region" description="Basic and acidic residues" evidence="4">
    <location>
        <begin position="712"/>
        <end position="721"/>
    </location>
</feature>
<dbReference type="PROSITE" id="PS50294">
    <property type="entry name" value="WD_REPEATS_REGION"/>
    <property type="match status" value="2"/>
</dbReference>
<dbReference type="InterPro" id="IPR001680">
    <property type="entry name" value="WD40_rpt"/>
</dbReference>